<dbReference type="PROSITE" id="PS01162">
    <property type="entry name" value="QOR_ZETA_CRYSTAL"/>
    <property type="match status" value="1"/>
</dbReference>
<dbReference type="InterPro" id="IPR036291">
    <property type="entry name" value="NAD(P)-bd_dom_sf"/>
</dbReference>
<dbReference type="PANTHER" id="PTHR11695">
    <property type="entry name" value="ALCOHOL DEHYDROGENASE RELATED"/>
    <property type="match status" value="1"/>
</dbReference>
<dbReference type="Pfam" id="PF08240">
    <property type="entry name" value="ADH_N"/>
    <property type="match status" value="1"/>
</dbReference>
<protein>
    <submittedName>
        <fullName evidence="3">Oxidoreductase</fullName>
    </submittedName>
</protein>
<dbReference type="InterPro" id="IPR002364">
    <property type="entry name" value="Quin_OxRdtase/zeta-crystal_CS"/>
</dbReference>
<comment type="caution">
    <text evidence="3">The sequence shown here is derived from an EMBL/GenBank/DDBJ whole genome shotgun (WGS) entry which is preliminary data.</text>
</comment>
<dbReference type="Gene3D" id="3.90.180.10">
    <property type="entry name" value="Medium-chain alcohol dehydrogenases, catalytic domain"/>
    <property type="match status" value="1"/>
</dbReference>
<dbReference type="Pfam" id="PF13602">
    <property type="entry name" value="ADH_zinc_N_2"/>
    <property type="match status" value="1"/>
</dbReference>
<dbReference type="RefSeq" id="WP_284256194.1">
    <property type="nucleotide sequence ID" value="NZ_BSOS01000006.1"/>
</dbReference>
<dbReference type="InterPro" id="IPR050700">
    <property type="entry name" value="YIM1/Zinc_Alcohol_DH_Fams"/>
</dbReference>
<gene>
    <name evidence="3" type="ORF">GCM10010909_03590</name>
</gene>
<dbReference type="CDD" id="cd05289">
    <property type="entry name" value="MDR_like_2"/>
    <property type="match status" value="1"/>
</dbReference>
<dbReference type="EMBL" id="BSOS01000006">
    <property type="protein sequence ID" value="GLR65681.1"/>
    <property type="molecule type" value="Genomic_DNA"/>
</dbReference>
<sequence length="307" mass="31228">MKRVSIHDYGGPEQLVYEDAAAPVAGPGQLLVKVAASSVNPVDWKIRSGATRAMMDFPMPLVLGGDIAGTVVAVGEGVSGWAVGEEVFALIGLVGAYAEYVAVNAAIVARKPVGLSFEAAAALPLVALTAWQALAEDGRELKGKHVLVHNASGGVGTMAVQLAKAAGARVTASASAKNAALVRGLGADLVVDFRASPVDVVAKDVDILLDCVGNSAAFALWPLVRAGGSMIRLGGGADDAKPAEAAGVRILKIRVRPDAAQLREIAALVEAGKLRPVVGEVLPLAEVAKAHVASQGGHVLGKIVLKM</sequence>
<dbReference type="Proteomes" id="UP001156641">
    <property type="component" value="Unassembled WGS sequence"/>
</dbReference>
<dbReference type="PANTHER" id="PTHR11695:SF294">
    <property type="entry name" value="RETICULON-4-INTERACTING PROTEIN 1, MITOCHONDRIAL"/>
    <property type="match status" value="1"/>
</dbReference>
<feature type="domain" description="Enoyl reductase (ER)" evidence="2">
    <location>
        <begin position="10"/>
        <end position="305"/>
    </location>
</feature>
<reference evidence="4" key="1">
    <citation type="journal article" date="2019" name="Int. J. Syst. Evol. Microbiol.">
        <title>The Global Catalogue of Microorganisms (GCM) 10K type strain sequencing project: providing services to taxonomists for standard genome sequencing and annotation.</title>
        <authorList>
            <consortium name="The Broad Institute Genomics Platform"/>
            <consortium name="The Broad Institute Genome Sequencing Center for Infectious Disease"/>
            <person name="Wu L."/>
            <person name="Ma J."/>
        </authorList>
    </citation>
    <scope>NUCLEOTIDE SEQUENCE [LARGE SCALE GENOMIC DNA]</scope>
    <source>
        <strain evidence="4">NBRC 112502</strain>
    </source>
</reference>
<dbReference type="InterPro" id="IPR013154">
    <property type="entry name" value="ADH-like_N"/>
</dbReference>
<keyword evidence="1" id="KW-0560">Oxidoreductase</keyword>
<dbReference type="InterPro" id="IPR020843">
    <property type="entry name" value="ER"/>
</dbReference>
<evidence type="ECO:0000256" key="1">
    <source>
        <dbReference type="ARBA" id="ARBA00023002"/>
    </source>
</evidence>
<dbReference type="SUPFAM" id="SSF50129">
    <property type="entry name" value="GroES-like"/>
    <property type="match status" value="1"/>
</dbReference>
<evidence type="ECO:0000313" key="3">
    <source>
        <dbReference type="EMBL" id="GLR65681.1"/>
    </source>
</evidence>
<proteinExistence type="predicted"/>
<dbReference type="SMART" id="SM00829">
    <property type="entry name" value="PKS_ER"/>
    <property type="match status" value="1"/>
</dbReference>
<dbReference type="InterPro" id="IPR011032">
    <property type="entry name" value="GroES-like_sf"/>
</dbReference>
<keyword evidence="4" id="KW-1185">Reference proteome</keyword>
<dbReference type="SUPFAM" id="SSF51735">
    <property type="entry name" value="NAD(P)-binding Rossmann-fold domains"/>
    <property type="match status" value="1"/>
</dbReference>
<name>A0ABQ6A1L8_9PROT</name>
<evidence type="ECO:0000313" key="4">
    <source>
        <dbReference type="Proteomes" id="UP001156641"/>
    </source>
</evidence>
<organism evidence="3 4">
    <name type="scientific">Acidocella aquatica</name>
    <dbReference type="NCBI Taxonomy" id="1922313"/>
    <lineage>
        <taxon>Bacteria</taxon>
        <taxon>Pseudomonadati</taxon>
        <taxon>Pseudomonadota</taxon>
        <taxon>Alphaproteobacteria</taxon>
        <taxon>Acetobacterales</taxon>
        <taxon>Acidocellaceae</taxon>
        <taxon>Acidocella</taxon>
    </lineage>
</organism>
<evidence type="ECO:0000259" key="2">
    <source>
        <dbReference type="SMART" id="SM00829"/>
    </source>
</evidence>
<accession>A0ABQ6A1L8</accession>
<dbReference type="Gene3D" id="3.40.50.720">
    <property type="entry name" value="NAD(P)-binding Rossmann-like Domain"/>
    <property type="match status" value="1"/>
</dbReference>